<dbReference type="AlphaFoldDB" id="A0A8G2BTV4"/>
<comment type="caution">
    <text evidence="9">The sequence shown here is derived from an EMBL/GenBank/DDBJ whole genome shotgun (WGS) entry which is preliminary data.</text>
</comment>
<dbReference type="InterPro" id="IPR000014">
    <property type="entry name" value="PAS"/>
</dbReference>
<dbReference type="InterPro" id="IPR036890">
    <property type="entry name" value="HATPase_C_sf"/>
</dbReference>
<dbReference type="InterPro" id="IPR035965">
    <property type="entry name" value="PAS-like_dom_sf"/>
</dbReference>
<dbReference type="Gene3D" id="3.30.565.10">
    <property type="entry name" value="Histidine kinase-like ATPase, C-terminal domain"/>
    <property type="match status" value="1"/>
</dbReference>
<dbReference type="Pfam" id="PF08447">
    <property type="entry name" value="PAS_3"/>
    <property type="match status" value="1"/>
</dbReference>
<name>A0A8G2BTV4_9BACT</name>
<dbReference type="PANTHER" id="PTHR43711:SF31">
    <property type="entry name" value="HISTIDINE KINASE"/>
    <property type="match status" value="1"/>
</dbReference>
<dbReference type="SUPFAM" id="SSF47384">
    <property type="entry name" value="Homodimeric domain of signal transducing histidine kinase"/>
    <property type="match status" value="1"/>
</dbReference>
<dbReference type="Pfam" id="PF00512">
    <property type="entry name" value="HisKA"/>
    <property type="match status" value="1"/>
</dbReference>
<dbReference type="SUPFAM" id="SSF55785">
    <property type="entry name" value="PYP-like sensor domain (PAS domain)"/>
    <property type="match status" value="1"/>
</dbReference>
<gene>
    <name evidence="9" type="ORF">SAMN05444001_101250</name>
</gene>
<evidence type="ECO:0000256" key="1">
    <source>
        <dbReference type="ARBA" id="ARBA00000085"/>
    </source>
</evidence>
<dbReference type="SMART" id="SM00388">
    <property type="entry name" value="HisKA"/>
    <property type="match status" value="1"/>
</dbReference>
<evidence type="ECO:0000256" key="2">
    <source>
        <dbReference type="ARBA" id="ARBA00012438"/>
    </source>
</evidence>
<dbReference type="Pfam" id="PF02518">
    <property type="entry name" value="HATPase_c"/>
    <property type="match status" value="1"/>
</dbReference>
<dbReference type="PROSITE" id="PS50113">
    <property type="entry name" value="PAC"/>
    <property type="match status" value="1"/>
</dbReference>
<dbReference type="Proteomes" id="UP000236725">
    <property type="component" value="Unassembled WGS sequence"/>
</dbReference>
<dbReference type="InterPro" id="IPR036097">
    <property type="entry name" value="HisK_dim/P_sf"/>
</dbReference>
<evidence type="ECO:0000313" key="10">
    <source>
        <dbReference type="Proteomes" id="UP000236725"/>
    </source>
</evidence>
<dbReference type="InterPro" id="IPR005467">
    <property type="entry name" value="His_kinase_dom"/>
</dbReference>
<dbReference type="SMART" id="SM00387">
    <property type="entry name" value="HATPase_c"/>
    <property type="match status" value="1"/>
</dbReference>
<dbReference type="GO" id="GO:0000155">
    <property type="term" value="F:phosphorelay sensor kinase activity"/>
    <property type="evidence" value="ECO:0007669"/>
    <property type="project" value="InterPro"/>
</dbReference>
<keyword evidence="3" id="KW-0597">Phosphoprotein</keyword>
<comment type="catalytic activity">
    <reaction evidence="1">
        <text>ATP + protein L-histidine = ADP + protein N-phospho-L-histidine.</text>
        <dbReference type="EC" id="2.7.13.3"/>
    </reaction>
</comment>
<evidence type="ECO:0000259" key="8">
    <source>
        <dbReference type="PROSITE" id="PS50113"/>
    </source>
</evidence>
<feature type="domain" description="Histidine kinase" evidence="7">
    <location>
        <begin position="189"/>
        <end position="399"/>
    </location>
</feature>
<dbReference type="EC" id="2.7.13.3" evidence="2"/>
<dbReference type="PRINTS" id="PR00344">
    <property type="entry name" value="BCTRLSENSOR"/>
</dbReference>
<dbReference type="NCBIfam" id="TIGR00229">
    <property type="entry name" value="sensory_box"/>
    <property type="match status" value="1"/>
</dbReference>
<dbReference type="CDD" id="cd00082">
    <property type="entry name" value="HisKA"/>
    <property type="match status" value="1"/>
</dbReference>
<dbReference type="CDD" id="cd16922">
    <property type="entry name" value="HATPase_EvgS-ArcB-TorS-like"/>
    <property type="match status" value="1"/>
</dbReference>
<proteinExistence type="predicted"/>
<reference evidence="9 10" key="1">
    <citation type="submission" date="2016-10" db="EMBL/GenBank/DDBJ databases">
        <authorList>
            <person name="Varghese N."/>
            <person name="Submissions S."/>
        </authorList>
    </citation>
    <scope>NUCLEOTIDE SEQUENCE [LARGE SCALE GENOMIC DNA]</scope>
    <source>
        <strain evidence="9 10">DSM 29073</strain>
    </source>
</reference>
<dbReference type="Gene3D" id="3.30.450.20">
    <property type="entry name" value="PAS domain"/>
    <property type="match status" value="1"/>
</dbReference>
<feature type="domain" description="PAC" evidence="8">
    <location>
        <begin position="121"/>
        <end position="175"/>
    </location>
</feature>
<dbReference type="Gene3D" id="1.10.287.130">
    <property type="match status" value="1"/>
</dbReference>
<dbReference type="PROSITE" id="PS50109">
    <property type="entry name" value="HIS_KIN"/>
    <property type="match status" value="1"/>
</dbReference>
<keyword evidence="4" id="KW-0808">Transferase</keyword>
<dbReference type="FunFam" id="3.30.565.10:FF:000006">
    <property type="entry name" value="Sensor histidine kinase WalK"/>
    <property type="match status" value="1"/>
</dbReference>
<evidence type="ECO:0000256" key="4">
    <source>
        <dbReference type="ARBA" id="ARBA00022679"/>
    </source>
</evidence>
<keyword evidence="5" id="KW-0418">Kinase</keyword>
<dbReference type="SUPFAM" id="SSF55874">
    <property type="entry name" value="ATPase domain of HSP90 chaperone/DNA topoisomerase II/histidine kinase"/>
    <property type="match status" value="1"/>
</dbReference>
<dbReference type="RefSeq" id="WP_160034618.1">
    <property type="nucleotide sequence ID" value="NZ_FNVS01000001.1"/>
</dbReference>
<evidence type="ECO:0000256" key="6">
    <source>
        <dbReference type="ARBA" id="ARBA00023012"/>
    </source>
</evidence>
<dbReference type="InterPro" id="IPR050736">
    <property type="entry name" value="Sensor_HK_Regulatory"/>
</dbReference>
<protein>
    <recommendedName>
        <fullName evidence="2">histidine kinase</fullName>
        <ecNumber evidence="2">2.7.13.3</ecNumber>
    </recommendedName>
</protein>
<dbReference type="PANTHER" id="PTHR43711">
    <property type="entry name" value="TWO-COMPONENT HISTIDINE KINASE"/>
    <property type="match status" value="1"/>
</dbReference>
<accession>A0A8G2BTV4</accession>
<dbReference type="InterPro" id="IPR000700">
    <property type="entry name" value="PAS-assoc_C"/>
</dbReference>
<organism evidence="9 10">
    <name type="scientific">Parabacteroides chinchillae</name>
    <dbReference type="NCBI Taxonomy" id="871327"/>
    <lineage>
        <taxon>Bacteria</taxon>
        <taxon>Pseudomonadati</taxon>
        <taxon>Bacteroidota</taxon>
        <taxon>Bacteroidia</taxon>
        <taxon>Bacteroidales</taxon>
        <taxon>Tannerellaceae</taxon>
        <taxon>Parabacteroides</taxon>
    </lineage>
</organism>
<evidence type="ECO:0000259" key="7">
    <source>
        <dbReference type="PROSITE" id="PS50109"/>
    </source>
</evidence>
<dbReference type="EMBL" id="FNVS01000001">
    <property type="protein sequence ID" value="SEF45221.1"/>
    <property type="molecule type" value="Genomic_DNA"/>
</dbReference>
<dbReference type="InterPro" id="IPR013655">
    <property type="entry name" value="PAS_fold_3"/>
</dbReference>
<dbReference type="InterPro" id="IPR004358">
    <property type="entry name" value="Sig_transdc_His_kin-like_C"/>
</dbReference>
<dbReference type="InterPro" id="IPR003661">
    <property type="entry name" value="HisK_dim/P_dom"/>
</dbReference>
<evidence type="ECO:0000256" key="3">
    <source>
        <dbReference type="ARBA" id="ARBA00022553"/>
    </source>
</evidence>
<evidence type="ECO:0000256" key="5">
    <source>
        <dbReference type="ARBA" id="ARBA00022777"/>
    </source>
</evidence>
<keyword evidence="10" id="KW-1185">Reference proteome</keyword>
<sequence length="400" mass="45826">MLNKHQDESKKNLTGNLVSLEEKNRNIQMHTMPESIGAERDQEKIAILKAAVNIGDSLIWEYDVQHDLIHVDYDLNEHTKFSRLRIKPFRNKEDFLNAIHPDDRQNVFYDHFERLIRGEIKSYSIKYRRIFEGQVLWVEANVQPYRYNADGTPSCVVYYLSDITKEYESEMALVEAREADRLKSAFLANMSHEIRTPLNAIVGFSSLLAEADDHEERDSYMEVINKNNALLLQLVDDILDFSKIESGKMDYNFADADLKGICMDAYNVHVVRVNPGVELIFNFEHPSLVLYTDEQRIMQVLFNFLSNAIKFTKKGSITISYKKRIDDVYVSVADTGIGISAEDCRIVFNRFVKLDSFQQGTGLGLAICKMIIKFLGGQIGVASDEGKGSVFWFTLPLSES</sequence>
<dbReference type="InterPro" id="IPR003594">
    <property type="entry name" value="HATPase_dom"/>
</dbReference>
<keyword evidence="6" id="KW-0902">Two-component regulatory system</keyword>
<evidence type="ECO:0000313" key="9">
    <source>
        <dbReference type="EMBL" id="SEF45221.1"/>
    </source>
</evidence>